<proteinExistence type="predicted"/>
<dbReference type="Proteomes" id="UP000053480">
    <property type="component" value="Unassembled WGS sequence"/>
</dbReference>
<dbReference type="EMBL" id="JZWS03000006">
    <property type="protein sequence ID" value="MEW9491658.1"/>
    <property type="molecule type" value="Genomic_DNA"/>
</dbReference>
<accession>A0ACC6TPL9</accession>
<sequence length="185" mass="20631">MSRVEYAFKELVSHLPIILPVIIISVVAFLLELVLLRFFPSPLTKAMVYLIEGIAFSLEAGMAFSGYMISPRLSDEISDVNSRLGSVIALGVVLGVFLLVFSFLPLSLLFDALSMSFLFLSYPFVYRSRLRGVGEALDWLSNSLQKDPLSFLVVYIASVLSFFPVVDILAIPYAVILSYVLYREV</sequence>
<comment type="caution">
    <text evidence="1">The sequence shown here is derived from an EMBL/GenBank/DDBJ whole genome shotgun (WGS) entry which is preliminary data.</text>
</comment>
<reference evidence="1" key="1">
    <citation type="submission" date="2024-07" db="EMBL/GenBank/DDBJ databases">
        <title>Metagenome and Metagenome-Assembled Genomes of Archaea from a hot spring from the geothermal field of Los Azufres, Mexico.</title>
        <authorList>
            <person name="Marin-Paredes R."/>
            <person name="Martinez-Romero E."/>
            <person name="Servin-Garciduenas L.E."/>
        </authorList>
    </citation>
    <scope>NUCLEOTIDE SEQUENCE</scope>
    <source>
        <strain evidence="1">AZ1-454</strain>
    </source>
</reference>
<protein>
    <submittedName>
        <fullName evidence="1">Uncharacterized protein</fullName>
    </submittedName>
</protein>
<evidence type="ECO:0000313" key="2">
    <source>
        <dbReference type="Proteomes" id="UP000053480"/>
    </source>
</evidence>
<gene>
    <name evidence="1" type="ORF">TQ35_0005585</name>
</gene>
<name>A0ACC6TPL9_9CREN</name>
<evidence type="ECO:0000313" key="1">
    <source>
        <dbReference type="EMBL" id="MEW9491658.1"/>
    </source>
</evidence>
<organism evidence="1 2">
    <name type="scientific">Candidatus Aramenus sulfurataquae</name>
    <dbReference type="NCBI Taxonomy" id="1326980"/>
    <lineage>
        <taxon>Archaea</taxon>
        <taxon>Thermoproteota</taxon>
        <taxon>Thermoprotei</taxon>
        <taxon>Sulfolobales</taxon>
        <taxon>Sulfolobaceae</taxon>
        <taxon>Candidatus Aramenus</taxon>
    </lineage>
</organism>